<comment type="catalytic activity">
    <reaction evidence="5 6">
        <text>dTDP-beta-L-rhamnose + NADP(+) = dTDP-4-dehydro-beta-L-rhamnose + NADPH + H(+)</text>
        <dbReference type="Rhea" id="RHEA:21796"/>
        <dbReference type="ChEBI" id="CHEBI:15378"/>
        <dbReference type="ChEBI" id="CHEBI:57510"/>
        <dbReference type="ChEBI" id="CHEBI:57783"/>
        <dbReference type="ChEBI" id="CHEBI:58349"/>
        <dbReference type="ChEBI" id="CHEBI:62830"/>
        <dbReference type="EC" id="1.1.1.133"/>
    </reaction>
</comment>
<dbReference type="InterPro" id="IPR029903">
    <property type="entry name" value="RmlD-like-bd"/>
</dbReference>
<comment type="pathway">
    <text evidence="1 6">Carbohydrate biosynthesis; dTDP-L-rhamnose biosynthesis.</text>
</comment>
<comment type="function">
    <text evidence="6">Catalyzes the reduction of dTDP-6-deoxy-L-lyxo-4-hexulose to yield dTDP-L-rhamnose.</text>
</comment>
<dbReference type="CDD" id="cd05254">
    <property type="entry name" value="dTDP_HR_like_SDR_e"/>
    <property type="match status" value="1"/>
</dbReference>
<keyword evidence="6" id="KW-0521">NADP</keyword>
<keyword evidence="6 8" id="KW-0560">Oxidoreductase</keyword>
<evidence type="ECO:0000256" key="1">
    <source>
        <dbReference type="ARBA" id="ARBA00004781"/>
    </source>
</evidence>
<dbReference type="PANTHER" id="PTHR10491">
    <property type="entry name" value="DTDP-4-DEHYDRORHAMNOSE REDUCTASE"/>
    <property type="match status" value="1"/>
</dbReference>
<dbReference type="AlphaFoldDB" id="A0A418X034"/>
<dbReference type="Gene3D" id="3.40.50.720">
    <property type="entry name" value="NAD(P)-binding Rossmann-like Domain"/>
    <property type="match status" value="1"/>
</dbReference>
<dbReference type="InterPro" id="IPR036291">
    <property type="entry name" value="NAD(P)-bd_dom_sf"/>
</dbReference>
<dbReference type="EC" id="1.1.1.133" evidence="3 6"/>
<dbReference type="SUPFAM" id="SSF51735">
    <property type="entry name" value="NAD(P)-binding Rossmann-fold domains"/>
    <property type="match status" value="1"/>
</dbReference>
<evidence type="ECO:0000313" key="8">
    <source>
        <dbReference type="EMBL" id="RJG05840.1"/>
    </source>
</evidence>
<comment type="similarity">
    <text evidence="2 6">Belongs to the dTDP-4-dehydrorhamnose reductase family.</text>
</comment>
<organism evidence="8 9">
    <name type="scientific">Noviherbaspirillum cavernae</name>
    <dbReference type="NCBI Taxonomy" id="2320862"/>
    <lineage>
        <taxon>Bacteria</taxon>
        <taxon>Pseudomonadati</taxon>
        <taxon>Pseudomonadota</taxon>
        <taxon>Betaproteobacteria</taxon>
        <taxon>Burkholderiales</taxon>
        <taxon>Oxalobacteraceae</taxon>
        <taxon>Noviherbaspirillum</taxon>
    </lineage>
</organism>
<gene>
    <name evidence="8" type="ORF">D3870_07250</name>
</gene>
<dbReference type="Gene3D" id="3.90.25.10">
    <property type="entry name" value="UDP-galactose 4-epimerase, domain 1"/>
    <property type="match status" value="1"/>
</dbReference>
<accession>A0A418X034</accession>
<dbReference type="NCBIfam" id="TIGR01214">
    <property type="entry name" value="rmlD"/>
    <property type="match status" value="1"/>
</dbReference>
<proteinExistence type="inferred from homology"/>
<dbReference type="EMBL" id="QYUN01000002">
    <property type="protein sequence ID" value="RJG05840.1"/>
    <property type="molecule type" value="Genomic_DNA"/>
</dbReference>
<dbReference type="GO" id="GO:0019305">
    <property type="term" value="P:dTDP-rhamnose biosynthetic process"/>
    <property type="evidence" value="ECO:0007669"/>
    <property type="project" value="UniProtKB-UniPathway"/>
</dbReference>
<feature type="domain" description="RmlD-like substrate binding" evidence="7">
    <location>
        <begin position="1"/>
        <end position="296"/>
    </location>
</feature>
<dbReference type="GO" id="GO:0008831">
    <property type="term" value="F:dTDP-4-dehydrorhamnose reductase activity"/>
    <property type="evidence" value="ECO:0007669"/>
    <property type="project" value="UniProtKB-EC"/>
</dbReference>
<comment type="cofactor">
    <cofactor evidence="6">
        <name>Mg(2+)</name>
        <dbReference type="ChEBI" id="CHEBI:18420"/>
    </cofactor>
    <text evidence="6">Binds 1 Mg(2+) ion per monomer.</text>
</comment>
<dbReference type="OrthoDB" id="9803892at2"/>
<dbReference type="NCBIfam" id="NF007440">
    <property type="entry name" value="PRK09987.1"/>
    <property type="match status" value="1"/>
</dbReference>
<dbReference type="Proteomes" id="UP000285190">
    <property type="component" value="Unassembled WGS sequence"/>
</dbReference>
<protein>
    <recommendedName>
        <fullName evidence="4 6">dTDP-4-dehydrorhamnose reductase</fullName>
        <ecNumber evidence="3 6">1.1.1.133</ecNumber>
    </recommendedName>
</protein>
<evidence type="ECO:0000259" key="7">
    <source>
        <dbReference type="Pfam" id="PF04321"/>
    </source>
</evidence>
<evidence type="ECO:0000256" key="2">
    <source>
        <dbReference type="ARBA" id="ARBA00010944"/>
    </source>
</evidence>
<evidence type="ECO:0000256" key="4">
    <source>
        <dbReference type="ARBA" id="ARBA00017099"/>
    </source>
</evidence>
<dbReference type="RefSeq" id="WP_119737881.1">
    <property type="nucleotide sequence ID" value="NZ_QYUN01000002.1"/>
</dbReference>
<dbReference type="GO" id="GO:0005829">
    <property type="term" value="C:cytosol"/>
    <property type="evidence" value="ECO:0007669"/>
    <property type="project" value="TreeGrafter"/>
</dbReference>
<evidence type="ECO:0000256" key="3">
    <source>
        <dbReference type="ARBA" id="ARBA00012929"/>
    </source>
</evidence>
<sequence>MKILLLGKDGQVGWELQRSLSPLGELHAFGHEEADLEDFENLRVLIRSHKPDIIVNAAAYTAVDKAETEADKARRINGEVVSLLAEEANRIGAWLIHYSTDYVFDGKKETAYVELDATNPLSVYGLTKLEGEQFVRTLNPNKHLIFRTSWVYAAKGSNFPKTILRLAKERQTLNVIADQHGAPTSAELIADVTALALYRILNTPDASGRFTGTYHLAAGGHTTWYAYAQYILELAAAHGVLLKTGPDAIEPISTESYKVSAARPRNSRLDTTKLSTTFNVTPPDWQILVKRMMDELASQGKL</sequence>
<dbReference type="Pfam" id="PF04321">
    <property type="entry name" value="RmlD_sub_bind"/>
    <property type="match status" value="1"/>
</dbReference>
<dbReference type="UniPathway" id="UPA00124"/>
<evidence type="ECO:0000256" key="6">
    <source>
        <dbReference type="RuleBase" id="RU364082"/>
    </source>
</evidence>
<keyword evidence="9" id="KW-1185">Reference proteome</keyword>
<evidence type="ECO:0000256" key="5">
    <source>
        <dbReference type="ARBA" id="ARBA00048200"/>
    </source>
</evidence>
<reference evidence="8 9" key="1">
    <citation type="submission" date="2018-09" db="EMBL/GenBank/DDBJ databases">
        <authorList>
            <person name="Zhu H."/>
        </authorList>
    </citation>
    <scope>NUCLEOTIDE SEQUENCE [LARGE SCALE GENOMIC DNA]</scope>
    <source>
        <strain evidence="8 9">K2R10-39</strain>
    </source>
</reference>
<dbReference type="InterPro" id="IPR005913">
    <property type="entry name" value="dTDP_dehydrorham_reduct"/>
</dbReference>
<evidence type="ECO:0000313" key="9">
    <source>
        <dbReference type="Proteomes" id="UP000285190"/>
    </source>
</evidence>
<comment type="caution">
    <text evidence="8">The sequence shown here is derived from an EMBL/GenBank/DDBJ whole genome shotgun (WGS) entry which is preliminary data.</text>
</comment>
<name>A0A418X034_9BURK</name>
<dbReference type="PANTHER" id="PTHR10491:SF4">
    <property type="entry name" value="METHIONINE ADENOSYLTRANSFERASE 2 SUBUNIT BETA"/>
    <property type="match status" value="1"/>
</dbReference>